<proteinExistence type="predicted"/>
<feature type="transmembrane region" description="Helical" evidence="2">
    <location>
        <begin position="184"/>
        <end position="205"/>
    </location>
</feature>
<evidence type="ECO:0000256" key="1">
    <source>
        <dbReference type="SAM" id="MobiDB-lite"/>
    </source>
</evidence>
<feature type="transmembrane region" description="Helical" evidence="2">
    <location>
        <begin position="138"/>
        <end position="156"/>
    </location>
</feature>
<evidence type="ECO:0000313" key="4">
    <source>
        <dbReference type="Proteomes" id="UP000785679"/>
    </source>
</evidence>
<gene>
    <name evidence="3" type="ORF">FGO68_gene16511</name>
</gene>
<feature type="compositionally biased region" description="Acidic residues" evidence="1">
    <location>
        <begin position="31"/>
        <end position="53"/>
    </location>
</feature>
<comment type="caution">
    <text evidence="3">The sequence shown here is derived from an EMBL/GenBank/DDBJ whole genome shotgun (WGS) entry which is preliminary data.</text>
</comment>
<keyword evidence="2" id="KW-0472">Membrane</keyword>
<dbReference type="EMBL" id="RRYP01016763">
    <property type="protein sequence ID" value="TNV74628.1"/>
    <property type="molecule type" value="Genomic_DNA"/>
</dbReference>
<dbReference type="AlphaFoldDB" id="A0A8J8SY68"/>
<keyword evidence="2" id="KW-1133">Transmembrane helix</keyword>
<reference evidence="3" key="1">
    <citation type="submission" date="2019-06" db="EMBL/GenBank/DDBJ databases">
        <authorList>
            <person name="Zheng W."/>
        </authorList>
    </citation>
    <scope>NUCLEOTIDE SEQUENCE</scope>
    <source>
        <strain evidence="3">QDHG01</strain>
    </source>
</reference>
<feature type="transmembrane region" description="Helical" evidence="2">
    <location>
        <begin position="217"/>
        <end position="243"/>
    </location>
</feature>
<keyword evidence="2" id="KW-0812">Transmembrane</keyword>
<keyword evidence="4" id="KW-1185">Reference proteome</keyword>
<evidence type="ECO:0000313" key="3">
    <source>
        <dbReference type="EMBL" id="TNV74628.1"/>
    </source>
</evidence>
<accession>A0A8J8SY68</accession>
<name>A0A8J8SY68_HALGN</name>
<feature type="region of interest" description="Disordered" evidence="1">
    <location>
        <begin position="1"/>
        <end position="67"/>
    </location>
</feature>
<feature type="compositionally biased region" description="Basic residues" evidence="1">
    <location>
        <begin position="10"/>
        <end position="26"/>
    </location>
</feature>
<sequence>MEGDAASGKSKAKKKKKKGKKPKKKKQVQESESDDDDDEEEESDDDDDVDEEEAQKQKERDEDEEPSGCCQFCFWNFREGHRCLSFFSYYNSELNRPSRWVILVMSWFLFQAFSGFFMGGPEYIGSKTVRVEQFMCGFMAALFVRPWIIMITWFMMHPKPNKVLEIIANKIKANREIRNNNLRYWIGVGIVALTIIFCFGESFSLSGKYNSGLVQNWAWAFLFSIIADFIVVDGIFMGVVTLITVNVGIAPDACGSNRDFCLKLIPPAIKDSIE</sequence>
<dbReference type="Proteomes" id="UP000785679">
    <property type="component" value="Unassembled WGS sequence"/>
</dbReference>
<evidence type="ECO:0000256" key="2">
    <source>
        <dbReference type="SAM" id="Phobius"/>
    </source>
</evidence>
<organism evidence="3 4">
    <name type="scientific">Halteria grandinella</name>
    <dbReference type="NCBI Taxonomy" id="5974"/>
    <lineage>
        <taxon>Eukaryota</taxon>
        <taxon>Sar</taxon>
        <taxon>Alveolata</taxon>
        <taxon>Ciliophora</taxon>
        <taxon>Intramacronucleata</taxon>
        <taxon>Spirotrichea</taxon>
        <taxon>Stichotrichia</taxon>
        <taxon>Sporadotrichida</taxon>
        <taxon>Halteriidae</taxon>
        <taxon>Halteria</taxon>
    </lineage>
</organism>
<feature type="transmembrane region" description="Helical" evidence="2">
    <location>
        <begin position="100"/>
        <end position="118"/>
    </location>
</feature>
<protein>
    <submittedName>
        <fullName evidence="3">Uncharacterized protein</fullName>
    </submittedName>
</protein>